<comment type="caution">
    <text evidence="3">The sequence shown here is derived from an EMBL/GenBank/DDBJ whole genome shotgun (WGS) entry which is preliminary data.</text>
</comment>
<reference evidence="3 4" key="3">
    <citation type="submission" date="2019-03" db="EMBL/GenBank/DDBJ databases">
        <title>Genomic Encyclopedia of Type Strains, Phase IV (KMG-IV): sequencing the most valuable type-strain genomes for metagenomic binning, comparative biology and taxonomic classification.</title>
        <authorList>
            <person name="Goeker M."/>
        </authorList>
    </citation>
    <scope>NUCLEOTIDE SEQUENCE [LARGE SCALE GENOMIC DNA]</scope>
    <source>
        <strain evidence="3 4">DSM 103236</strain>
    </source>
</reference>
<reference evidence="5" key="2">
    <citation type="journal article" date="2019" name="Int. J. Syst. Evol. Microbiol.">
        <title>The Global Catalogue of Microorganisms (GCM) 10K type strain sequencing project: providing services to taxonomists for standard genome sequencing and annotation.</title>
        <authorList>
            <consortium name="The Broad Institute Genomics Platform"/>
            <consortium name="The Broad Institute Genome Sequencing Center for Infectious Disease"/>
            <person name="Wu L."/>
            <person name="Ma J."/>
        </authorList>
    </citation>
    <scope>NUCLEOTIDE SEQUENCE [LARGE SCALE GENOMIC DNA]</scope>
    <source>
        <strain evidence="5">CGMCC 1.15644</strain>
    </source>
</reference>
<keyword evidence="5" id="KW-1185">Reference proteome</keyword>
<dbReference type="Proteomes" id="UP000295684">
    <property type="component" value="Unassembled WGS sequence"/>
</dbReference>
<dbReference type="EMBL" id="SLWO01000022">
    <property type="protein sequence ID" value="TCO17169.1"/>
    <property type="molecule type" value="Genomic_DNA"/>
</dbReference>
<gene>
    <name evidence="3" type="ORF">EV200_1222</name>
    <name evidence="2" type="ORF">GCM10011413_42720</name>
</gene>
<organism evidence="3 4">
    <name type="scientific">Pedobacter psychrotolerans</name>
    <dbReference type="NCBI Taxonomy" id="1843235"/>
    <lineage>
        <taxon>Bacteria</taxon>
        <taxon>Pseudomonadati</taxon>
        <taxon>Bacteroidota</taxon>
        <taxon>Sphingobacteriia</taxon>
        <taxon>Sphingobacteriales</taxon>
        <taxon>Sphingobacteriaceae</taxon>
        <taxon>Pedobacter</taxon>
    </lineage>
</organism>
<evidence type="ECO:0000313" key="2">
    <source>
        <dbReference type="EMBL" id="GGE71412.1"/>
    </source>
</evidence>
<evidence type="ECO:0000313" key="4">
    <source>
        <dbReference type="Proteomes" id="UP000295684"/>
    </source>
</evidence>
<name>A0A4R2GZE2_9SPHI</name>
<reference evidence="2" key="1">
    <citation type="journal article" date="2014" name="Int. J. Syst. Evol. Microbiol.">
        <title>Complete genome of a new Firmicutes species belonging to the dominant human colonic microbiota ('Ruminococcus bicirculans') reveals two chromosomes and a selective capacity to utilize plant glucans.</title>
        <authorList>
            <consortium name="NISC Comparative Sequencing Program"/>
            <person name="Wegmann U."/>
            <person name="Louis P."/>
            <person name="Goesmann A."/>
            <person name="Henrissat B."/>
            <person name="Duncan S.H."/>
            <person name="Flint H.J."/>
        </authorList>
    </citation>
    <scope>NUCLEOTIDE SEQUENCE</scope>
    <source>
        <strain evidence="2">CGMCC 1.15644</strain>
    </source>
</reference>
<sequence>MEDQNGNEIKKYFDPPHDTYYRAKLEIFSKDYKNGAGGWLTKPTQEGYSSTFFPDWTKQKLQQELALAWGNKKYFKYSQYTGEMSDGVRVRFYLRNDIITSAHPDL</sequence>
<feature type="domain" description="Bacterial EndoU nuclease" evidence="1">
    <location>
        <begin position="31"/>
        <end position="105"/>
    </location>
</feature>
<evidence type="ECO:0000313" key="3">
    <source>
        <dbReference type="EMBL" id="TCO17169.1"/>
    </source>
</evidence>
<dbReference type="Pfam" id="PF14436">
    <property type="entry name" value="EndoU_bacteria"/>
    <property type="match status" value="1"/>
</dbReference>
<dbReference type="Proteomes" id="UP000622648">
    <property type="component" value="Unassembled WGS sequence"/>
</dbReference>
<evidence type="ECO:0000313" key="5">
    <source>
        <dbReference type="Proteomes" id="UP000622648"/>
    </source>
</evidence>
<evidence type="ECO:0000259" key="1">
    <source>
        <dbReference type="Pfam" id="PF14436"/>
    </source>
</evidence>
<dbReference type="GO" id="GO:0004519">
    <property type="term" value="F:endonuclease activity"/>
    <property type="evidence" value="ECO:0007669"/>
    <property type="project" value="InterPro"/>
</dbReference>
<dbReference type="AlphaFoldDB" id="A0A4R2GZE2"/>
<protein>
    <submittedName>
        <fullName evidence="3">EndoU nuclease-like protein</fullName>
    </submittedName>
</protein>
<dbReference type="EMBL" id="BMJO01000018">
    <property type="protein sequence ID" value="GGE71412.1"/>
    <property type="molecule type" value="Genomic_DNA"/>
</dbReference>
<dbReference type="InterPro" id="IPR029501">
    <property type="entry name" value="EndoU_bac"/>
</dbReference>
<reference evidence="2" key="4">
    <citation type="submission" date="2024-05" db="EMBL/GenBank/DDBJ databases">
        <authorList>
            <person name="Sun Q."/>
            <person name="Zhou Y."/>
        </authorList>
    </citation>
    <scope>NUCLEOTIDE SEQUENCE</scope>
    <source>
        <strain evidence="2">CGMCC 1.15644</strain>
    </source>
</reference>
<proteinExistence type="predicted"/>
<dbReference type="RefSeq" id="WP_229676901.1">
    <property type="nucleotide sequence ID" value="NZ_BMJO01000018.1"/>
</dbReference>
<accession>A0A4R2GZE2</accession>